<organism evidence="1 2">
    <name type="scientific">Arctium lappa</name>
    <name type="common">Greater burdock</name>
    <name type="synonym">Lappa major</name>
    <dbReference type="NCBI Taxonomy" id="4217"/>
    <lineage>
        <taxon>Eukaryota</taxon>
        <taxon>Viridiplantae</taxon>
        <taxon>Streptophyta</taxon>
        <taxon>Embryophyta</taxon>
        <taxon>Tracheophyta</taxon>
        <taxon>Spermatophyta</taxon>
        <taxon>Magnoliopsida</taxon>
        <taxon>eudicotyledons</taxon>
        <taxon>Gunneridae</taxon>
        <taxon>Pentapetalae</taxon>
        <taxon>asterids</taxon>
        <taxon>campanulids</taxon>
        <taxon>Asterales</taxon>
        <taxon>Asteraceae</taxon>
        <taxon>Carduoideae</taxon>
        <taxon>Cardueae</taxon>
        <taxon>Arctiinae</taxon>
        <taxon>Arctium</taxon>
    </lineage>
</organism>
<sequence length="1038" mass="116561">MGFWETSAGNANEEDVRISGALLYFLISQCGFFAGATPQLDDILVEVTKKNFVLSTCVLEAPIDDFQESHETVFDIPTIPTNHHRSFDQSTSPPSYIETIEDNGKSLDSHSTLSESLEYETKEAEDNPNLKGCTNAHSENGLSSMHTAQLKLEMVATAKNFGGIDILDGKAVNVVDGMKMYEELFDDFGVRKMVSLSFQESMATISLADVAIGILPHHLFISSGVGRSNLYASHKKYSLTCRKHPYHKRKFLYKSDCHVKSRNAVCCSVGESGEASTDIAGDGDGTVPEVNEDALMAARKALYETHSRQEALEKERDQLLKELATSKVKQQEFLAKVMDEKKMAIKAAKKLFNKKLKDSVNKNFNLESKLVLAKQDAVELAVKVEKLAEIAFQQATSHILGDTQLNILAAETSAVETAYQSEEENKTGRLVLEAERKKASSKNLKVEVEATKGSVESSNEVAPSKDEAYTRRYETLHRAPEAAESASKIWRQRAELAEPVFPKNRLLDERDEDAIVVGGRLAVLIDDDSQKSKLLSDGPRREIPDWMARRIGSVRPKFPPRKINISEANTSKFKSLELPNPAEVWSVAQAKPKDGDTLIEHVIEKEFIEKKRKALERALQRKTIQWQKTPEEITLEPGTGTGREIVFQGFNWESCRRRWYLDLAPKAADLSRCGITAVWLPPPTESVAPQGYMPSDLYNLNSAYGTQEELKYCIEEMHNQHLLALGDVVLNHRCAHKQSANGVWNIFGGKLPWGPEAIVCDDPNFQGRGNPSSGDIFHAAPNIDHSQDFVREDVKQWLNWLRNNIGYDGWRLDFVRGFSGGYVKEYIEASNPAFAIGEYWDSLAYEGGNLCYNQDAHRQRVINWINATGGTSSAFDVTTKGILHSALHNQYWRLIDPHGKPTGVMGWWPSRAVTFLENHDTGSTQGHWPFPRDKLMQGYAYILTHPGTPVVFYDHFYDFGIHDVITELIEARKRAGIHCRSPVKIYHANSDGYVAQIGDTLVMKLGQFDWNPSKEINLDGSWQKFVDKGSDYQLWLRM</sequence>
<accession>A0ACB9DP42</accession>
<reference evidence="2" key="1">
    <citation type="journal article" date="2022" name="Mol. Ecol. Resour.">
        <title>The genomes of chicory, endive, great burdock and yacon provide insights into Asteraceae palaeo-polyploidization history and plant inulin production.</title>
        <authorList>
            <person name="Fan W."/>
            <person name="Wang S."/>
            <person name="Wang H."/>
            <person name="Wang A."/>
            <person name="Jiang F."/>
            <person name="Liu H."/>
            <person name="Zhao H."/>
            <person name="Xu D."/>
            <person name="Zhang Y."/>
        </authorList>
    </citation>
    <scope>NUCLEOTIDE SEQUENCE [LARGE SCALE GENOMIC DNA]</scope>
    <source>
        <strain evidence="2">cv. Niubang</strain>
    </source>
</reference>
<evidence type="ECO:0000313" key="1">
    <source>
        <dbReference type="EMBL" id="KAI3747986.1"/>
    </source>
</evidence>
<reference evidence="1 2" key="2">
    <citation type="journal article" date="2022" name="Mol. Ecol. Resour.">
        <title>The genomes of chicory, endive, great burdock and yacon provide insights into Asteraceae paleo-polyploidization history and plant inulin production.</title>
        <authorList>
            <person name="Fan W."/>
            <person name="Wang S."/>
            <person name="Wang H."/>
            <person name="Wang A."/>
            <person name="Jiang F."/>
            <person name="Liu H."/>
            <person name="Zhao H."/>
            <person name="Xu D."/>
            <person name="Zhang Y."/>
        </authorList>
    </citation>
    <scope>NUCLEOTIDE SEQUENCE [LARGE SCALE GENOMIC DNA]</scope>
    <source>
        <strain evidence="2">cv. Niubang</strain>
    </source>
</reference>
<keyword evidence="2" id="KW-1185">Reference proteome</keyword>
<dbReference type="Proteomes" id="UP001055879">
    <property type="component" value="Linkage Group LG03"/>
</dbReference>
<dbReference type="EMBL" id="CM042049">
    <property type="protein sequence ID" value="KAI3747986.1"/>
    <property type="molecule type" value="Genomic_DNA"/>
</dbReference>
<proteinExistence type="predicted"/>
<name>A0ACB9DP42_ARCLA</name>
<gene>
    <name evidence="1" type="ORF">L6452_10774</name>
</gene>
<evidence type="ECO:0000313" key="2">
    <source>
        <dbReference type="Proteomes" id="UP001055879"/>
    </source>
</evidence>
<comment type="caution">
    <text evidence="1">The sequence shown here is derived from an EMBL/GenBank/DDBJ whole genome shotgun (WGS) entry which is preliminary data.</text>
</comment>
<protein>
    <submittedName>
        <fullName evidence="1">Uncharacterized protein</fullName>
    </submittedName>
</protein>